<keyword evidence="2" id="KW-0677">Repeat</keyword>
<accession>A0A238KBQ8</accession>
<organism evidence="4 5">
    <name type="scientific">Ruegeria arenilitoris</name>
    <dbReference type="NCBI Taxonomy" id="1173585"/>
    <lineage>
        <taxon>Bacteria</taxon>
        <taxon>Pseudomonadati</taxon>
        <taxon>Pseudomonadota</taxon>
        <taxon>Alphaproteobacteria</taxon>
        <taxon>Rhodobacterales</taxon>
        <taxon>Roseobacteraceae</taxon>
        <taxon>Ruegeria</taxon>
    </lineage>
</organism>
<evidence type="ECO:0000256" key="1">
    <source>
        <dbReference type="ARBA" id="ARBA00022576"/>
    </source>
</evidence>
<dbReference type="GO" id="GO:0004360">
    <property type="term" value="F:glutamine-fructose-6-phosphate transaminase (isomerizing) activity"/>
    <property type="evidence" value="ECO:0007669"/>
    <property type="project" value="UniProtKB-EC"/>
</dbReference>
<keyword evidence="4" id="KW-0808">Transferase</keyword>
<dbReference type="GO" id="GO:1901135">
    <property type="term" value="P:carbohydrate derivative metabolic process"/>
    <property type="evidence" value="ECO:0007669"/>
    <property type="project" value="InterPro"/>
</dbReference>
<dbReference type="CDD" id="cd05009">
    <property type="entry name" value="SIS_GlmS_GlmD_2"/>
    <property type="match status" value="1"/>
</dbReference>
<evidence type="ECO:0000259" key="3">
    <source>
        <dbReference type="PROSITE" id="PS51464"/>
    </source>
</evidence>
<dbReference type="InterPro" id="IPR035490">
    <property type="entry name" value="GlmS/FrlB_SIS"/>
</dbReference>
<dbReference type="EC" id="2.6.1.16" evidence="4"/>
<keyword evidence="1 4" id="KW-0032">Aminotransferase</keyword>
<dbReference type="CDD" id="cd05008">
    <property type="entry name" value="SIS_GlmS_GlmD_1"/>
    <property type="match status" value="1"/>
</dbReference>
<dbReference type="Proteomes" id="UP000202485">
    <property type="component" value="Unassembled WGS sequence"/>
</dbReference>
<dbReference type="InterPro" id="IPR035466">
    <property type="entry name" value="GlmS/AgaS_SIS"/>
</dbReference>
<dbReference type="Pfam" id="PF01380">
    <property type="entry name" value="SIS"/>
    <property type="match status" value="2"/>
</dbReference>
<dbReference type="RefSeq" id="WP_093963177.1">
    <property type="nucleotide sequence ID" value="NZ_FXYG01000002.1"/>
</dbReference>
<keyword evidence="5" id="KW-1185">Reference proteome</keyword>
<dbReference type="GO" id="GO:0097367">
    <property type="term" value="F:carbohydrate derivative binding"/>
    <property type="evidence" value="ECO:0007669"/>
    <property type="project" value="InterPro"/>
</dbReference>
<evidence type="ECO:0000313" key="5">
    <source>
        <dbReference type="Proteomes" id="UP000202485"/>
    </source>
</evidence>
<dbReference type="OrthoDB" id="9761808at2"/>
<proteinExistence type="predicted"/>
<dbReference type="PROSITE" id="PS51464">
    <property type="entry name" value="SIS"/>
    <property type="match status" value="2"/>
</dbReference>
<feature type="domain" description="SIS" evidence="3">
    <location>
        <begin position="32"/>
        <end position="184"/>
    </location>
</feature>
<dbReference type="InterPro" id="IPR046348">
    <property type="entry name" value="SIS_dom_sf"/>
</dbReference>
<feature type="domain" description="SIS" evidence="3">
    <location>
        <begin position="197"/>
        <end position="333"/>
    </location>
</feature>
<reference evidence="5" key="1">
    <citation type="submission" date="2017-05" db="EMBL/GenBank/DDBJ databases">
        <authorList>
            <person name="Rodrigo-Torres L."/>
            <person name="Arahal R. D."/>
            <person name="Lucena T."/>
        </authorList>
    </citation>
    <scope>NUCLEOTIDE SEQUENCE [LARGE SCALE GENOMIC DNA]</scope>
    <source>
        <strain evidence="5">CECT 8715</strain>
    </source>
</reference>
<dbReference type="SUPFAM" id="SSF53697">
    <property type="entry name" value="SIS domain"/>
    <property type="match status" value="1"/>
</dbReference>
<sequence length="343" mass="36388">MQQQITRMRREIDEIPVAVERLLSRGQTDIEAVASVARELDPTFVVTVARGSSDHVCTYLKYASEILLGVPVASVGPSIGSIYDSVLRMRQAMCLSVSQSGKSPDIVAMARNARRDGALTVALTNDAASPLAEVSDHTIDIQAGPELSVAATKTFVTSAVAGLWLLAEWGQDAALLAALRDLPEQLDQAARIDWPEVRDAIGAHPSLFTLGRGQALAVSNEAALKFKETCQLHAESYSSAEVLHGPVSIVEDGFPVLSFAAADAAEPALAEVADAISAKGARVFATTDRVTAATRIPHVRTGHALTDPLSLIVSFYAMVEAFAASRGIDPDAPRHLNKVTETV</sequence>
<name>A0A238KBQ8_9RHOB</name>
<evidence type="ECO:0000256" key="2">
    <source>
        <dbReference type="ARBA" id="ARBA00022737"/>
    </source>
</evidence>
<dbReference type="EMBL" id="FXYG01000002">
    <property type="protein sequence ID" value="SMX40235.1"/>
    <property type="molecule type" value="Genomic_DNA"/>
</dbReference>
<dbReference type="AlphaFoldDB" id="A0A238KBQ8"/>
<dbReference type="PANTHER" id="PTHR10937">
    <property type="entry name" value="GLUCOSAMINE--FRUCTOSE-6-PHOSPHATE AMINOTRANSFERASE, ISOMERIZING"/>
    <property type="match status" value="1"/>
</dbReference>
<protein>
    <submittedName>
        <fullName evidence="4">Glutamine--fructose-6-phosphate aminotransferase [isomerizing]</fullName>
        <ecNumber evidence="4">2.6.1.16</ecNumber>
    </submittedName>
</protein>
<evidence type="ECO:0000313" key="4">
    <source>
        <dbReference type="EMBL" id="SMX40235.1"/>
    </source>
</evidence>
<dbReference type="InterPro" id="IPR001347">
    <property type="entry name" value="SIS_dom"/>
</dbReference>
<dbReference type="PANTHER" id="PTHR10937:SF8">
    <property type="entry name" value="AMINOTRANSFERASE-RELATED"/>
    <property type="match status" value="1"/>
</dbReference>
<dbReference type="Gene3D" id="3.40.50.10490">
    <property type="entry name" value="Glucose-6-phosphate isomerase like protein, domain 1"/>
    <property type="match status" value="2"/>
</dbReference>
<gene>
    <name evidence="4" type="primary">glmS</name>
    <name evidence="4" type="ORF">RUA8715_01623</name>
</gene>